<dbReference type="OrthoDB" id="6383742at2"/>
<dbReference type="RefSeq" id="WP_109794594.1">
    <property type="nucleotide sequence ID" value="NZ_PHIG01000061.1"/>
</dbReference>
<evidence type="ECO:0000313" key="3">
    <source>
        <dbReference type="Proteomes" id="UP000229498"/>
    </source>
</evidence>
<dbReference type="EMBL" id="PHIG01000061">
    <property type="protein sequence ID" value="PJK27665.1"/>
    <property type="molecule type" value="Genomic_DNA"/>
</dbReference>
<evidence type="ECO:0000259" key="1">
    <source>
        <dbReference type="Pfam" id="PF00535"/>
    </source>
</evidence>
<dbReference type="InterPro" id="IPR029044">
    <property type="entry name" value="Nucleotide-diphossugar_trans"/>
</dbReference>
<proteinExistence type="predicted"/>
<dbReference type="GO" id="GO:0016758">
    <property type="term" value="F:hexosyltransferase activity"/>
    <property type="evidence" value="ECO:0007669"/>
    <property type="project" value="UniProtKB-ARBA"/>
</dbReference>
<dbReference type="InterPro" id="IPR001173">
    <property type="entry name" value="Glyco_trans_2-like"/>
</dbReference>
<dbReference type="Pfam" id="PF00535">
    <property type="entry name" value="Glycos_transf_2"/>
    <property type="match status" value="1"/>
</dbReference>
<dbReference type="Gene3D" id="3.90.550.10">
    <property type="entry name" value="Spore Coat Polysaccharide Biosynthesis Protein SpsA, Chain A"/>
    <property type="match status" value="1"/>
</dbReference>
<sequence>MVTIESIDSQGSIEGDDMPLVSVIIPSYNHAQYISNAIESVLNQTYRDIELIVIDDGSRDESHSIIRTYADEPRVTMILNAENRGQSYVLNRALEIARGKFVSFLPSDDWYLPRKTEIQVAKFLQCGPEVGVVYGGGARFYEDTGETRLAILPIFTGNVAEKLIKYGNFVYPATPMFRRECFEVTPLDEEFRAEGEAVYIRIAINFEFEYVHEVVAVMRDHYYNIGKDPYIMYRENILYWQKFFANKLLPKQIRKLRRCALMRTHRLYGYRFIGEFKDFYMARKCLFRALGEQPSLFVNCKFLAALIVSLLPRGIAKRVVERFASSHNNTHHEAK</sequence>
<dbReference type="AlphaFoldDB" id="A0A2M9FW16"/>
<accession>A0A2M9FW16</accession>
<reference evidence="2 3" key="1">
    <citation type="submission" date="2017-11" db="EMBL/GenBank/DDBJ databases">
        <title>Draft genome sequence of Rhizobiales bacterium SY3-13.</title>
        <authorList>
            <person name="Sun C."/>
        </authorList>
    </citation>
    <scope>NUCLEOTIDE SEQUENCE [LARGE SCALE GENOMIC DNA]</scope>
    <source>
        <strain evidence="2 3">SY3-13</strain>
    </source>
</reference>
<protein>
    <recommendedName>
        <fullName evidence="1">Glycosyltransferase 2-like domain-containing protein</fullName>
    </recommendedName>
</protein>
<evidence type="ECO:0000313" key="2">
    <source>
        <dbReference type="EMBL" id="PJK27665.1"/>
    </source>
</evidence>
<gene>
    <name evidence="2" type="ORF">CVT23_21070</name>
</gene>
<dbReference type="SUPFAM" id="SSF53448">
    <property type="entry name" value="Nucleotide-diphospho-sugar transferases"/>
    <property type="match status" value="1"/>
</dbReference>
<organism evidence="2 3">
    <name type="scientific">Minwuia thermotolerans</name>
    <dbReference type="NCBI Taxonomy" id="2056226"/>
    <lineage>
        <taxon>Bacteria</taxon>
        <taxon>Pseudomonadati</taxon>
        <taxon>Pseudomonadota</taxon>
        <taxon>Alphaproteobacteria</taxon>
        <taxon>Minwuiales</taxon>
        <taxon>Minwuiaceae</taxon>
        <taxon>Minwuia</taxon>
    </lineage>
</organism>
<comment type="caution">
    <text evidence="2">The sequence shown here is derived from an EMBL/GenBank/DDBJ whole genome shotgun (WGS) entry which is preliminary data.</text>
</comment>
<dbReference type="PANTHER" id="PTHR22916">
    <property type="entry name" value="GLYCOSYLTRANSFERASE"/>
    <property type="match status" value="1"/>
</dbReference>
<keyword evidence="3" id="KW-1185">Reference proteome</keyword>
<dbReference type="Proteomes" id="UP000229498">
    <property type="component" value="Unassembled WGS sequence"/>
</dbReference>
<feature type="domain" description="Glycosyltransferase 2-like" evidence="1">
    <location>
        <begin position="22"/>
        <end position="180"/>
    </location>
</feature>
<name>A0A2M9FW16_9PROT</name>
<dbReference type="PANTHER" id="PTHR22916:SF3">
    <property type="entry name" value="UDP-GLCNAC:BETAGAL BETA-1,3-N-ACETYLGLUCOSAMINYLTRANSFERASE-LIKE PROTEIN 1"/>
    <property type="match status" value="1"/>
</dbReference>